<dbReference type="EMBL" id="JN227533">
    <property type="protein sequence ID" value="AEQ32350.1"/>
    <property type="molecule type" value="Genomic_DNA"/>
</dbReference>
<gene>
    <name evidence="1" type="ORF">cy261</name>
</gene>
<organism evidence="1 2">
    <name type="scientific">macacine betaherpesvirus 8</name>
    <dbReference type="NCBI Taxonomy" id="2560567"/>
    <lineage>
        <taxon>Viruses</taxon>
        <taxon>Duplodnaviria</taxon>
        <taxon>Heunggongvirae</taxon>
        <taxon>Peploviricota</taxon>
        <taxon>Herviviricetes</taxon>
        <taxon>Herpesvirales</taxon>
        <taxon>Orthoherpesviridae</taxon>
        <taxon>Betaherpesvirinae</taxon>
        <taxon>Cytomegalovirus</taxon>
        <taxon>Cytomegalovirus macacinebeta8</taxon>
    </lineage>
</organism>
<sequence length="170" mass="18603">MLTRPPVNQETRTAGAFAMRKLLLCQQKPVTNPFRRATKRLYRARCAMICAIGNFPAAPKKTKILAKTTRLIFCRTAPGRPVTTIPIGIPRASADLIRSCNGASATIALAPIVRSDDLYPFSPVTVTLPSFPSIPPMVFSSPRARDYNYKPTHLSSTLYSKAFPLAVVLA</sequence>
<name>G8H102_9BETA</name>
<accession>G8H102</accession>
<evidence type="ECO:0000313" key="2">
    <source>
        <dbReference type="Proteomes" id="UP000174965"/>
    </source>
</evidence>
<reference evidence="1 2" key="1">
    <citation type="journal article" date="2011" name="J. Virol.">
        <title>Genomic sequencing and characterization of cynomolgus macaque cytomegalovirus.</title>
        <authorList>
            <person name="Marsh A.K."/>
            <person name="Willer D.O."/>
            <person name="Ambagala A.P."/>
            <person name="Dzamba M."/>
            <person name="Chan J.K."/>
            <person name="Pilon R."/>
            <person name="Fournier J."/>
            <person name="Sandstrom P."/>
            <person name="Brudno M."/>
            <person name="Macdonald K.S."/>
        </authorList>
    </citation>
    <scope>NUCLEOTIDE SEQUENCE [LARGE SCALE GENOMIC DNA]</scope>
    <source>
        <strain evidence="1 2">Ottawa</strain>
    </source>
</reference>
<dbReference type="Proteomes" id="UP000174965">
    <property type="component" value="Segment"/>
</dbReference>
<proteinExistence type="predicted"/>
<keyword evidence="2" id="KW-1185">Reference proteome</keyword>
<evidence type="ECO:0000313" key="1">
    <source>
        <dbReference type="EMBL" id="AEQ32350.1"/>
    </source>
</evidence>
<protein>
    <submittedName>
        <fullName evidence="1">Uncharacterized protein</fullName>
    </submittedName>
</protein>